<dbReference type="HOGENOM" id="CLU_024648_7_1_11"/>
<dbReference type="GO" id="GO:0071949">
    <property type="term" value="F:FAD binding"/>
    <property type="evidence" value="ECO:0007669"/>
    <property type="project" value="InterPro"/>
</dbReference>
<dbReference type="RefSeq" id="WP_015750207.1">
    <property type="nucleotide sequence ID" value="NC_013235.1"/>
</dbReference>
<sequence length="411" mass="44379" precursor="true">MRRAHFDVVIAGASLAGCTAATLFARQGLSVVLLEAHRDPNHYKRACTHFIQPTAWPTISRLGLGAAIRQAGGQPNRLSIWTRWGWLDFPGPAGHTGHGEIGVNIRRAQLDPLVRAQAAREPRVTVLMGQRVSQVVVRAGRAVGVRAGDPGRETEYFGRLIVGADGHRSRVADAVGPAVTSPHGRFVYFAPFTGVGLPDDASRMWMLEPDIAYAFPNGEVTILSVMPTLDQLPDFRKDLRGNYFARLGRLPDGPDLSRAEQVGELSGVLNYACAARPPAAPGLALVGDAAMTSDYLWGTGCSFAFRSAAWLVDATAPELIRGADPQVGLRRYATQHRRALAGHHRLMSDYATGRAFNPVERALYAGAVRDPLLARHVAAFGERRIGVRQFLAPGMLARSVLANRPRPTAAA</sequence>
<evidence type="ECO:0000313" key="2">
    <source>
        <dbReference type="EMBL" id="ACV81399.1"/>
    </source>
</evidence>
<gene>
    <name evidence="2" type="ordered locus">Namu_5129</name>
</gene>
<organism evidence="2 3">
    <name type="scientific">Nakamurella multipartita (strain ATCC 700099 / DSM 44233 / CIP 104796 / JCM 9543 / NBRC 105858 / Y-104)</name>
    <name type="common">Microsphaera multipartita</name>
    <dbReference type="NCBI Taxonomy" id="479431"/>
    <lineage>
        <taxon>Bacteria</taxon>
        <taxon>Bacillati</taxon>
        <taxon>Actinomycetota</taxon>
        <taxon>Actinomycetes</taxon>
        <taxon>Nakamurellales</taxon>
        <taxon>Nakamurellaceae</taxon>
        <taxon>Nakamurella</taxon>
    </lineage>
</organism>
<dbReference type="eggNOG" id="COG0644">
    <property type="taxonomic scope" value="Bacteria"/>
</dbReference>
<dbReference type="InterPro" id="IPR050407">
    <property type="entry name" value="Geranylgeranyl_reductase"/>
</dbReference>
<dbReference type="InParanoid" id="C8XBA7"/>
<dbReference type="PROSITE" id="PS51257">
    <property type="entry name" value="PROKAR_LIPOPROTEIN"/>
    <property type="match status" value="1"/>
</dbReference>
<dbReference type="Proteomes" id="UP000002218">
    <property type="component" value="Chromosome"/>
</dbReference>
<proteinExistence type="predicted"/>
<dbReference type="InterPro" id="IPR036188">
    <property type="entry name" value="FAD/NAD-bd_sf"/>
</dbReference>
<accession>C8XBA7</accession>
<reference evidence="3" key="1">
    <citation type="submission" date="2009-09" db="EMBL/GenBank/DDBJ databases">
        <title>The complete genome of Nakamurella multipartita DSM 44233.</title>
        <authorList>
            <consortium name="US DOE Joint Genome Institute (JGI-PGF)"/>
            <person name="Lucas S."/>
            <person name="Copeland A."/>
            <person name="Lapidus A."/>
            <person name="Glavina del Rio T."/>
            <person name="Dalin E."/>
            <person name="Tice H."/>
            <person name="Bruce D."/>
            <person name="Goodwin L."/>
            <person name="Pitluck S."/>
            <person name="Kyrpides N."/>
            <person name="Mavromatis K."/>
            <person name="Ivanova N."/>
            <person name="Ovchinnikova G."/>
            <person name="Sims D."/>
            <person name="Meincke L."/>
            <person name="Brettin T."/>
            <person name="Detter J.C."/>
            <person name="Han C."/>
            <person name="Larimer F."/>
            <person name="Land M."/>
            <person name="Hauser L."/>
            <person name="Markowitz V."/>
            <person name="Cheng J.-F."/>
            <person name="Hugenholtz P."/>
            <person name="Woyke T."/>
            <person name="Wu D."/>
            <person name="Klenk H.-P."/>
            <person name="Eisen J.A."/>
        </authorList>
    </citation>
    <scope>NUCLEOTIDE SEQUENCE [LARGE SCALE GENOMIC DNA]</scope>
    <source>
        <strain evidence="3">ATCC 700099 / DSM 44233 / CIP 104796 / JCM 9543 / NBRC 105858 / Y-104</strain>
    </source>
</reference>
<dbReference type="PANTHER" id="PTHR42685">
    <property type="entry name" value="GERANYLGERANYL DIPHOSPHATE REDUCTASE"/>
    <property type="match status" value="1"/>
</dbReference>
<dbReference type="STRING" id="479431.Namu_5129"/>
<dbReference type="AlphaFoldDB" id="C8XBA7"/>
<dbReference type="PRINTS" id="PR00420">
    <property type="entry name" value="RNGMNOXGNASE"/>
</dbReference>
<dbReference type="SUPFAM" id="SSF51905">
    <property type="entry name" value="FAD/NAD(P)-binding domain"/>
    <property type="match status" value="1"/>
</dbReference>
<dbReference type="KEGG" id="nml:Namu_5129"/>
<dbReference type="Pfam" id="PF01494">
    <property type="entry name" value="FAD_binding_3"/>
    <property type="match status" value="1"/>
</dbReference>
<dbReference type="EMBL" id="CP001737">
    <property type="protein sequence ID" value="ACV81399.1"/>
    <property type="molecule type" value="Genomic_DNA"/>
</dbReference>
<keyword evidence="2" id="KW-0503">Monooxygenase</keyword>
<dbReference type="Gene3D" id="3.50.50.60">
    <property type="entry name" value="FAD/NAD(P)-binding domain"/>
    <property type="match status" value="1"/>
</dbReference>
<keyword evidence="2" id="KW-0560">Oxidoreductase</keyword>
<keyword evidence="3" id="KW-1185">Reference proteome</keyword>
<name>C8XBA7_NAKMY</name>
<dbReference type="PANTHER" id="PTHR42685:SF22">
    <property type="entry name" value="CONDITIONED MEDIUM FACTOR RECEPTOR 1"/>
    <property type="match status" value="1"/>
</dbReference>
<reference evidence="2 3" key="2">
    <citation type="journal article" date="2010" name="Stand. Genomic Sci.">
        <title>Complete genome sequence of Nakamurella multipartita type strain (Y-104).</title>
        <authorList>
            <person name="Tice H."/>
            <person name="Mayilraj S."/>
            <person name="Sims D."/>
            <person name="Lapidus A."/>
            <person name="Nolan M."/>
            <person name="Lucas S."/>
            <person name="Glavina Del Rio T."/>
            <person name="Copeland A."/>
            <person name="Cheng J.F."/>
            <person name="Meincke L."/>
            <person name="Bruce D."/>
            <person name="Goodwin L."/>
            <person name="Pitluck S."/>
            <person name="Ivanova N."/>
            <person name="Mavromatis K."/>
            <person name="Ovchinnikova G."/>
            <person name="Pati A."/>
            <person name="Chen A."/>
            <person name="Palaniappan K."/>
            <person name="Land M."/>
            <person name="Hauser L."/>
            <person name="Chang Y.J."/>
            <person name="Jeffries C.D."/>
            <person name="Detter J.C."/>
            <person name="Brettin T."/>
            <person name="Rohde M."/>
            <person name="Goker M."/>
            <person name="Bristow J."/>
            <person name="Eisen J.A."/>
            <person name="Markowitz V."/>
            <person name="Hugenholtz P."/>
            <person name="Kyrpides N.C."/>
            <person name="Klenk H.P."/>
            <person name="Chen F."/>
        </authorList>
    </citation>
    <scope>NUCLEOTIDE SEQUENCE [LARGE SCALE GENOMIC DNA]</scope>
    <source>
        <strain evidence="3">ATCC 700099 / DSM 44233 / CIP 104796 / JCM 9543 / NBRC 105858 / Y-104</strain>
    </source>
</reference>
<feature type="domain" description="FAD-binding" evidence="1">
    <location>
        <begin position="6"/>
        <end position="183"/>
    </location>
</feature>
<dbReference type="GO" id="GO:0004497">
    <property type="term" value="F:monooxygenase activity"/>
    <property type="evidence" value="ECO:0007669"/>
    <property type="project" value="UniProtKB-KW"/>
</dbReference>
<evidence type="ECO:0000313" key="3">
    <source>
        <dbReference type="Proteomes" id="UP000002218"/>
    </source>
</evidence>
<dbReference type="InterPro" id="IPR002938">
    <property type="entry name" value="FAD-bd"/>
</dbReference>
<evidence type="ECO:0000259" key="1">
    <source>
        <dbReference type="Pfam" id="PF01494"/>
    </source>
</evidence>
<protein>
    <submittedName>
        <fullName evidence="2">Monooxygenase FAD-binding</fullName>
    </submittedName>
</protein>